<gene>
    <name evidence="1" type="ORF">MRB53_015550</name>
</gene>
<reference evidence="1 2" key="1">
    <citation type="journal article" date="2022" name="Hortic Res">
        <title>A haplotype resolved chromosomal level avocado genome allows analysis of novel avocado genes.</title>
        <authorList>
            <person name="Nath O."/>
            <person name="Fletcher S.J."/>
            <person name="Hayward A."/>
            <person name="Shaw L.M."/>
            <person name="Masouleh A.K."/>
            <person name="Furtado A."/>
            <person name="Henry R.J."/>
            <person name="Mitter N."/>
        </authorList>
    </citation>
    <scope>NUCLEOTIDE SEQUENCE [LARGE SCALE GENOMIC DNA]</scope>
    <source>
        <strain evidence="2">cv. Hass</strain>
    </source>
</reference>
<name>A0ACC2M0K4_PERAE</name>
<dbReference type="EMBL" id="CM056813">
    <property type="protein sequence ID" value="KAJ8638856.1"/>
    <property type="molecule type" value="Genomic_DNA"/>
</dbReference>
<comment type="caution">
    <text evidence="1">The sequence shown here is derived from an EMBL/GenBank/DDBJ whole genome shotgun (WGS) entry which is preliminary data.</text>
</comment>
<accession>A0ACC2M0K4</accession>
<organism evidence="1 2">
    <name type="scientific">Persea americana</name>
    <name type="common">Avocado</name>
    <dbReference type="NCBI Taxonomy" id="3435"/>
    <lineage>
        <taxon>Eukaryota</taxon>
        <taxon>Viridiplantae</taxon>
        <taxon>Streptophyta</taxon>
        <taxon>Embryophyta</taxon>
        <taxon>Tracheophyta</taxon>
        <taxon>Spermatophyta</taxon>
        <taxon>Magnoliopsida</taxon>
        <taxon>Magnoliidae</taxon>
        <taxon>Laurales</taxon>
        <taxon>Lauraceae</taxon>
        <taxon>Persea</taxon>
    </lineage>
</organism>
<protein>
    <submittedName>
        <fullName evidence="1">Uncharacterized protein</fullName>
    </submittedName>
</protein>
<proteinExistence type="predicted"/>
<dbReference type="Proteomes" id="UP001234297">
    <property type="component" value="Chromosome 5"/>
</dbReference>
<keyword evidence="2" id="KW-1185">Reference proteome</keyword>
<evidence type="ECO:0000313" key="1">
    <source>
        <dbReference type="EMBL" id="KAJ8638856.1"/>
    </source>
</evidence>
<sequence length="208" mass="23669">MFNVIEEESAKGLWEKLEKLYMGKNLTNNLHLKKQLYGLKMEEGCDLMEHMNTFNRMISDLLRLDVKFDDEDRALLLLNSLSDPYEHFVTTLLCGKETLNFEEVSKDEKNKAGDKSESSDSVSIASEKEVELLLVLQDNKGKKLVKSRTEASTSGGEEEVEVQQEPTSLAQGRVTRNTKPPQRFGWDEDEVHFALPPAVVIQPHSKKL</sequence>
<evidence type="ECO:0000313" key="2">
    <source>
        <dbReference type="Proteomes" id="UP001234297"/>
    </source>
</evidence>